<sequence>MAKLDLKEDDIVVIRAFEDEWPEHLFRVTDVWEDCVGGVSLSGPLKDEYPRGLEEAQGGSMTDKIEDPWHSRPLDVHRWSDHKEVGVVVDGLWKTAVTRHPALSLE</sequence>
<dbReference type="EMBL" id="JFKC01000043">
    <property type="protein sequence ID" value="OSQ42688.1"/>
    <property type="molecule type" value="Genomic_DNA"/>
</dbReference>
<reference evidence="1 2" key="1">
    <citation type="submission" date="2014-03" db="EMBL/GenBank/DDBJ databases">
        <title>The draft genome sequence of Marivita geojedonensis KCTC 23882.</title>
        <authorList>
            <person name="Lai Q."/>
            <person name="Shao Z."/>
        </authorList>
    </citation>
    <scope>NUCLEOTIDE SEQUENCE [LARGE SCALE GENOMIC DNA]</scope>
    <source>
        <strain evidence="1 2">DPG-138</strain>
    </source>
</reference>
<dbReference type="AlphaFoldDB" id="A0A1X4N8S3"/>
<dbReference type="Proteomes" id="UP000193926">
    <property type="component" value="Unassembled WGS sequence"/>
</dbReference>
<proteinExistence type="predicted"/>
<organism evidence="1 2">
    <name type="scientific">Marivita geojedonensis</name>
    <dbReference type="NCBI Taxonomy" id="1123756"/>
    <lineage>
        <taxon>Bacteria</taxon>
        <taxon>Pseudomonadati</taxon>
        <taxon>Pseudomonadota</taxon>
        <taxon>Alphaproteobacteria</taxon>
        <taxon>Rhodobacterales</taxon>
        <taxon>Roseobacteraceae</taxon>
        <taxon>Marivita</taxon>
    </lineage>
</organism>
<evidence type="ECO:0000313" key="1">
    <source>
        <dbReference type="EMBL" id="OSQ42688.1"/>
    </source>
</evidence>
<accession>A0A1X4N8S3</accession>
<dbReference type="STRING" id="1123756.MGEO_20350"/>
<comment type="caution">
    <text evidence="1">The sequence shown here is derived from an EMBL/GenBank/DDBJ whole genome shotgun (WGS) entry which is preliminary data.</text>
</comment>
<gene>
    <name evidence="1" type="ORF">MGEO_20350</name>
</gene>
<dbReference type="RefSeq" id="WP_085641595.1">
    <property type="nucleotide sequence ID" value="NZ_JFKC01000043.1"/>
</dbReference>
<protein>
    <submittedName>
        <fullName evidence="1">Uncharacterized protein</fullName>
    </submittedName>
</protein>
<evidence type="ECO:0000313" key="2">
    <source>
        <dbReference type="Proteomes" id="UP000193926"/>
    </source>
</evidence>
<name>A0A1X4N8S3_9RHOB</name>
<dbReference type="OrthoDB" id="7745493at2"/>
<keyword evidence="2" id="KW-1185">Reference proteome</keyword>